<dbReference type="PANTHER" id="PTHR23513:SF6">
    <property type="entry name" value="MAJOR FACILITATOR SUPERFAMILY ASSOCIATED DOMAIN-CONTAINING PROTEIN"/>
    <property type="match status" value="1"/>
</dbReference>
<dbReference type="SUPFAM" id="SSF103473">
    <property type="entry name" value="MFS general substrate transporter"/>
    <property type="match status" value="1"/>
</dbReference>
<accession>A0A5R9E0S3</accession>
<feature type="domain" description="Major facilitator superfamily (MFS) profile" evidence="8">
    <location>
        <begin position="30"/>
        <end position="424"/>
    </location>
</feature>
<proteinExistence type="predicted"/>
<feature type="transmembrane region" description="Helical" evidence="7">
    <location>
        <begin position="307"/>
        <end position="327"/>
    </location>
</feature>
<feature type="transmembrane region" description="Helical" evidence="7">
    <location>
        <begin position="31"/>
        <end position="59"/>
    </location>
</feature>
<keyword evidence="5 7" id="KW-1133">Transmembrane helix</keyword>
<protein>
    <submittedName>
        <fullName evidence="9">MFS transporter</fullName>
    </submittedName>
</protein>
<dbReference type="InterPro" id="IPR036259">
    <property type="entry name" value="MFS_trans_sf"/>
</dbReference>
<dbReference type="Proteomes" id="UP000305921">
    <property type="component" value="Unassembled WGS sequence"/>
</dbReference>
<evidence type="ECO:0000256" key="4">
    <source>
        <dbReference type="ARBA" id="ARBA00022692"/>
    </source>
</evidence>
<dbReference type="Gene3D" id="1.20.1250.20">
    <property type="entry name" value="MFS general substrate transporter like domains"/>
    <property type="match status" value="1"/>
</dbReference>
<dbReference type="PROSITE" id="PS50850">
    <property type="entry name" value="MFS"/>
    <property type="match status" value="1"/>
</dbReference>
<evidence type="ECO:0000313" key="9">
    <source>
        <dbReference type="EMBL" id="TLQ42572.1"/>
    </source>
</evidence>
<keyword evidence="2" id="KW-0813">Transport</keyword>
<dbReference type="OrthoDB" id="4544213at2"/>
<feature type="transmembrane region" description="Helical" evidence="7">
    <location>
        <begin position="65"/>
        <end position="84"/>
    </location>
</feature>
<keyword evidence="6 7" id="KW-0472">Membrane</keyword>
<dbReference type="Pfam" id="PF05977">
    <property type="entry name" value="MFS_3"/>
    <property type="match status" value="1"/>
</dbReference>
<reference evidence="9 10" key="1">
    <citation type="submission" date="2019-05" db="EMBL/GenBank/DDBJ databases">
        <title>Streptomyces marianii sp. nov., a novel marine actinomycete from southern coast of India.</title>
        <authorList>
            <person name="Iniyan A.M."/>
            <person name="Wink J."/>
            <person name="Ramprasad E."/>
            <person name="Ramana C.V."/>
            <person name="Bunk B."/>
            <person name="Sproer C."/>
            <person name="Joseph F.-J.R.S."/>
            <person name="Vincent S.G.P."/>
        </authorList>
    </citation>
    <scope>NUCLEOTIDE SEQUENCE [LARGE SCALE GENOMIC DNA]</scope>
    <source>
        <strain evidence="9 10">ICN19</strain>
    </source>
</reference>
<comment type="caution">
    <text evidence="9">The sequence shown here is derived from an EMBL/GenBank/DDBJ whole genome shotgun (WGS) entry which is preliminary data.</text>
</comment>
<dbReference type="EMBL" id="VAWE01000001">
    <property type="protein sequence ID" value="TLQ42572.1"/>
    <property type="molecule type" value="Genomic_DNA"/>
</dbReference>
<dbReference type="GO" id="GO:0022857">
    <property type="term" value="F:transmembrane transporter activity"/>
    <property type="evidence" value="ECO:0007669"/>
    <property type="project" value="InterPro"/>
</dbReference>
<dbReference type="PANTHER" id="PTHR23513">
    <property type="entry name" value="INTEGRAL MEMBRANE EFFLUX PROTEIN-RELATED"/>
    <property type="match status" value="1"/>
</dbReference>
<feature type="transmembrane region" description="Helical" evidence="7">
    <location>
        <begin position="191"/>
        <end position="213"/>
    </location>
</feature>
<dbReference type="InterPro" id="IPR010290">
    <property type="entry name" value="TM_effector"/>
</dbReference>
<keyword evidence="4 7" id="KW-0812">Transmembrane</keyword>
<evidence type="ECO:0000256" key="6">
    <source>
        <dbReference type="ARBA" id="ARBA00023136"/>
    </source>
</evidence>
<organism evidence="9 10">
    <name type="scientific">Streptomyces marianii</name>
    <dbReference type="NCBI Taxonomy" id="1817406"/>
    <lineage>
        <taxon>Bacteria</taxon>
        <taxon>Bacillati</taxon>
        <taxon>Actinomycetota</taxon>
        <taxon>Actinomycetes</taxon>
        <taxon>Kitasatosporales</taxon>
        <taxon>Streptomycetaceae</taxon>
        <taxon>Streptomyces</taxon>
    </lineage>
</organism>
<dbReference type="InterPro" id="IPR020846">
    <property type="entry name" value="MFS_dom"/>
</dbReference>
<keyword evidence="10" id="KW-1185">Reference proteome</keyword>
<evidence type="ECO:0000256" key="7">
    <source>
        <dbReference type="SAM" id="Phobius"/>
    </source>
</evidence>
<dbReference type="RefSeq" id="WP_138051985.1">
    <property type="nucleotide sequence ID" value="NZ_VAWE01000001.1"/>
</dbReference>
<dbReference type="GO" id="GO:0005886">
    <property type="term" value="C:plasma membrane"/>
    <property type="evidence" value="ECO:0007669"/>
    <property type="project" value="UniProtKB-SubCell"/>
</dbReference>
<keyword evidence="3" id="KW-1003">Cell membrane</keyword>
<dbReference type="AlphaFoldDB" id="A0A5R9E0S3"/>
<feature type="transmembrane region" description="Helical" evidence="7">
    <location>
        <begin position="277"/>
        <end position="300"/>
    </location>
</feature>
<feature type="transmembrane region" description="Helical" evidence="7">
    <location>
        <begin position="400"/>
        <end position="420"/>
    </location>
</feature>
<gene>
    <name evidence="9" type="ORF">FEF34_04675</name>
</gene>
<evidence type="ECO:0000313" key="10">
    <source>
        <dbReference type="Proteomes" id="UP000305921"/>
    </source>
</evidence>
<sequence>MATEDTTSVTEPASTATPKRRWRGLLTNRDFMIVWGGFTVSSVGTALSNLAVPILALGLSGSPTMAGLVGAARLAPYLLLNLLAGVFIDRWDRRRVMIVADLGRFAALATIPVAYAFDSLTIAHLAAVAFLEGVGHVFSAVSHLSALSKLVPEEQLASANALNEVADSAAGVGGSALSGAFIGLARNSTLGAVYSYAVDAVTYLLSGASLLFVRKSFQEDRPVDEQRSVMADLKEGMSFLWRQRLLRLLMVMVTLINFLQAPLNLATIVLATEDLDINAGLIGLILAVVGLGTVGSAFAASWLRERISLRTLALGSVALWAVAAAMMAAAPSIIFLAAGVLITNLLWPIFAVSLVTYRLSATPDQLQGRVNSAFRTLSFGVEPLGLAIGGALIASQGPRFLFWGAAVGQLVIFLGSVATWRRKLTPETAAATSPQDA</sequence>
<evidence type="ECO:0000256" key="3">
    <source>
        <dbReference type="ARBA" id="ARBA00022475"/>
    </source>
</evidence>
<feature type="transmembrane region" description="Helical" evidence="7">
    <location>
        <begin position="245"/>
        <end position="271"/>
    </location>
</feature>
<evidence type="ECO:0000256" key="2">
    <source>
        <dbReference type="ARBA" id="ARBA00022448"/>
    </source>
</evidence>
<feature type="transmembrane region" description="Helical" evidence="7">
    <location>
        <begin position="333"/>
        <end position="355"/>
    </location>
</feature>
<evidence type="ECO:0000259" key="8">
    <source>
        <dbReference type="PROSITE" id="PS50850"/>
    </source>
</evidence>
<feature type="transmembrane region" description="Helical" evidence="7">
    <location>
        <begin position="376"/>
        <end position="394"/>
    </location>
</feature>
<evidence type="ECO:0000256" key="5">
    <source>
        <dbReference type="ARBA" id="ARBA00022989"/>
    </source>
</evidence>
<evidence type="ECO:0000256" key="1">
    <source>
        <dbReference type="ARBA" id="ARBA00004651"/>
    </source>
</evidence>
<comment type="subcellular location">
    <subcellularLocation>
        <location evidence="1">Cell membrane</location>
        <topology evidence="1">Multi-pass membrane protein</topology>
    </subcellularLocation>
</comment>
<dbReference type="CDD" id="cd06173">
    <property type="entry name" value="MFS_MefA_like"/>
    <property type="match status" value="1"/>
</dbReference>
<name>A0A5R9E0S3_9ACTN</name>